<comment type="caution">
    <text evidence="5">The sequence shown here is derived from an EMBL/GenBank/DDBJ whole genome shotgun (WGS) entry which is preliminary data.</text>
</comment>
<dbReference type="AlphaFoldDB" id="A0AA39SRU8"/>
<evidence type="ECO:0000256" key="1">
    <source>
        <dbReference type="ARBA" id="ARBA00009755"/>
    </source>
</evidence>
<proteinExistence type="inferred from homology"/>
<dbReference type="SUPFAM" id="SSF48239">
    <property type="entry name" value="Terpenoid cyclases/Protein prenyltransferases"/>
    <property type="match status" value="1"/>
</dbReference>
<dbReference type="Pfam" id="PF13243">
    <property type="entry name" value="SQHop_cyclase_C"/>
    <property type="match status" value="1"/>
</dbReference>
<evidence type="ECO:0000256" key="2">
    <source>
        <dbReference type="ARBA" id="ARBA00022737"/>
    </source>
</evidence>
<dbReference type="InterPro" id="IPR032696">
    <property type="entry name" value="SQ_cyclase_C"/>
</dbReference>
<dbReference type="Gene3D" id="1.50.10.20">
    <property type="match status" value="2"/>
</dbReference>
<keyword evidence="2" id="KW-0677">Repeat</keyword>
<accession>A0AA39SRU8</accession>
<dbReference type="InterPro" id="IPR002365">
    <property type="entry name" value="Terpene_synthase_CS"/>
</dbReference>
<dbReference type="PANTHER" id="PTHR11764:SF58">
    <property type="entry name" value="BETA-AMYRIN SYNTHASE-RELATED"/>
    <property type="match status" value="1"/>
</dbReference>
<dbReference type="InterPro" id="IPR018333">
    <property type="entry name" value="Squalene_cyclase"/>
</dbReference>
<dbReference type="GO" id="GO:0005811">
    <property type="term" value="C:lipid droplet"/>
    <property type="evidence" value="ECO:0007669"/>
    <property type="project" value="InterPro"/>
</dbReference>
<dbReference type="PROSITE" id="PS01074">
    <property type="entry name" value="TERPENE_SYNTHASES"/>
    <property type="match status" value="1"/>
</dbReference>
<evidence type="ECO:0000256" key="3">
    <source>
        <dbReference type="ARBA" id="ARBA00023235"/>
    </source>
</evidence>
<dbReference type="InterPro" id="IPR008930">
    <property type="entry name" value="Terpenoid_cyclase/PrenylTrfase"/>
</dbReference>
<dbReference type="PANTHER" id="PTHR11764">
    <property type="entry name" value="TERPENE CYCLASE/MUTASE FAMILY MEMBER"/>
    <property type="match status" value="1"/>
</dbReference>
<reference evidence="5" key="2">
    <citation type="submission" date="2023-06" db="EMBL/GenBank/DDBJ databases">
        <authorList>
            <person name="Swenson N.G."/>
            <person name="Wegrzyn J.L."/>
            <person name="Mcevoy S.L."/>
        </authorList>
    </citation>
    <scope>NUCLEOTIDE SEQUENCE</scope>
    <source>
        <strain evidence="5">NS2018</strain>
        <tissue evidence="5">Leaf</tissue>
    </source>
</reference>
<dbReference type="EMBL" id="JAUESC010000004">
    <property type="protein sequence ID" value="KAK0595442.1"/>
    <property type="molecule type" value="Genomic_DNA"/>
</dbReference>
<protein>
    <recommendedName>
        <fullName evidence="4">Squalene cyclase C-terminal domain-containing protein</fullName>
    </recommendedName>
</protein>
<evidence type="ECO:0000313" key="5">
    <source>
        <dbReference type="EMBL" id="KAK0595442.1"/>
    </source>
</evidence>
<keyword evidence="3" id="KW-0413">Isomerase</keyword>
<keyword evidence="6" id="KW-1185">Reference proteome</keyword>
<feature type="domain" description="Squalene cyclase C-terminal" evidence="4">
    <location>
        <begin position="162"/>
        <end position="389"/>
    </location>
</feature>
<comment type="similarity">
    <text evidence="1">Belongs to the terpene cyclase/mutase family.</text>
</comment>
<organism evidence="5 6">
    <name type="scientific">Acer saccharum</name>
    <name type="common">Sugar maple</name>
    <dbReference type="NCBI Taxonomy" id="4024"/>
    <lineage>
        <taxon>Eukaryota</taxon>
        <taxon>Viridiplantae</taxon>
        <taxon>Streptophyta</taxon>
        <taxon>Embryophyta</taxon>
        <taxon>Tracheophyta</taxon>
        <taxon>Spermatophyta</taxon>
        <taxon>Magnoliopsida</taxon>
        <taxon>eudicotyledons</taxon>
        <taxon>Gunneridae</taxon>
        <taxon>Pentapetalae</taxon>
        <taxon>rosids</taxon>
        <taxon>malvids</taxon>
        <taxon>Sapindales</taxon>
        <taxon>Sapindaceae</taxon>
        <taxon>Hippocastanoideae</taxon>
        <taxon>Acereae</taxon>
        <taxon>Acer</taxon>
    </lineage>
</organism>
<gene>
    <name evidence="5" type="ORF">LWI29_006685</name>
</gene>
<dbReference type="Proteomes" id="UP001168877">
    <property type="component" value="Unassembled WGS sequence"/>
</dbReference>
<evidence type="ECO:0000259" key="4">
    <source>
        <dbReference type="Pfam" id="PF13243"/>
    </source>
</evidence>
<reference evidence="5" key="1">
    <citation type="journal article" date="2022" name="Plant J.">
        <title>Strategies of tolerance reflected in two North American maple genomes.</title>
        <authorList>
            <person name="McEvoy S.L."/>
            <person name="Sezen U.U."/>
            <person name="Trouern-Trend A."/>
            <person name="McMahon S.M."/>
            <person name="Schaberg P.G."/>
            <person name="Yang J."/>
            <person name="Wegrzyn J.L."/>
            <person name="Swenson N.G."/>
        </authorList>
    </citation>
    <scope>NUCLEOTIDE SEQUENCE</scope>
    <source>
        <strain evidence="5">NS2018</strain>
    </source>
</reference>
<evidence type="ECO:0000313" key="6">
    <source>
        <dbReference type="Proteomes" id="UP001168877"/>
    </source>
</evidence>
<dbReference type="GO" id="GO:0016104">
    <property type="term" value="P:triterpenoid biosynthetic process"/>
    <property type="evidence" value="ECO:0007669"/>
    <property type="project" value="InterPro"/>
</dbReference>
<sequence>MWRLKIAESGNNPYIYSTNNYVGRQIWEFDPHANNPEELADVEEARHNFYKNRHRVKPSSDLLWRMQVMCLYITGHLNAVFTSEHRKEILRYLYNHQNEDGGWGIHIEGNSSMLGTVYSYVCMRLLGLGPDDGQNNACARARKWILDHGGVTYVPSWGKNWLSSENGGVAIWEPAGASSILEWLNPIEFLEDVVVEHTYVECTASAIQAFVLFKKLYPDHRKKEIENFITKATKYIEDEQTADGSWYGNWGICFLYGTAFALGGLAAGGKTYGNCLAIRRAVKFLLNTQSDDGGWGESFLSCPKKIYTPLEDKRSNLVQTALVVIGLIHAGQAERDPSPIHRGAKLLINSQLENGDFPQQELMGVFLRNSMLHYPNYRNIFPLWALAEYCSKFPLRSSKSV</sequence>
<name>A0AA39SRU8_ACESA</name>
<dbReference type="GO" id="GO:0042300">
    <property type="term" value="F:beta-amyrin synthase activity"/>
    <property type="evidence" value="ECO:0007669"/>
    <property type="project" value="TreeGrafter"/>
</dbReference>